<protein>
    <recommendedName>
        <fullName evidence="3">DUF1795 domain-containing protein</fullName>
    </recommendedName>
</protein>
<gene>
    <name evidence="1" type="ORF">GF068_05415</name>
</gene>
<dbReference type="AlphaFoldDB" id="A0A6N7PH24"/>
<proteinExistence type="predicted"/>
<evidence type="ECO:0000313" key="2">
    <source>
        <dbReference type="Proteomes" id="UP000440224"/>
    </source>
</evidence>
<dbReference type="EMBL" id="WJIE01000001">
    <property type="protein sequence ID" value="MRG91363.1"/>
    <property type="molecule type" value="Genomic_DNA"/>
</dbReference>
<sequence length="201" mass="22490">MALDDPDLPTSGVFPNAEELKDCITVTVRQPRSDLDFSVLLPDGWYQQPAPVDKINFSKESEFMPLALFSAAKEMLPPILFMVGVRPAPKKGNVAEWLERQCYLQQFALLRMKLNKFPFGWAAEAVALHASDFGKMKLRVTMFEDGNRLFVLTGMAPLDVWDAWVVPLGLCVNTFELLQPKGQSAPLAPKYSEGEGEPEEK</sequence>
<name>A0A6N7PH24_9BACT</name>
<dbReference type="RefSeq" id="WP_153818163.1">
    <property type="nucleotide sequence ID" value="NZ_WJIE01000001.1"/>
</dbReference>
<organism evidence="1 2">
    <name type="scientific">Polyangium spumosum</name>
    <dbReference type="NCBI Taxonomy" id="889282"/>
    <lineage>
        <taxon>Bacteria</taxon>
        <taxon>Pseudomonadati</taxon>
        <taxon>Myxococcota</taxon>
        <taxon>Polyangia</taxon>
        <taxon>Polyangiales</taxon>
        <taxon>Polyangiaceae</taxon>
        <taxon>Polyangium</taxon>
    </lineage>
</organism>
<comment type="caution">
    <text evidence="1">The sequence shown here is derived from an EMBL/GenBank/DDBJ whole genome shotgun (WGS) entry which is preliminary data.</text>
</comment>
<dbReference type="Proteomes" id="UP000440224">
    <property type="component" value="Unassembled WGS sequence"/>
</dbReference>
<evidence type="ECO:0008006" key="3">
    <source>
        <dbReference type="Google" id="ProtNLM"/>
    </source>
</evidence>
<dbReference type="OrthoDB" id="5503814at2"/>
<accession>A0A6N7PH24</accession>
<evidence type="ECO:0000313" key="1">
    <source>
        <dbReference type="EMBL" id="MRG91363.1"/>
    </source>
</evidence>
<keyword evidence="2" id="KW-1185">Reference proteome</keyword>
<reference evidence="1 2" key="1">
    <citation type="submission" date="2019-10" db="EMBL/GenBank/DDBJ databases">
        <title>A soil myxobacterium in the family Polyangiaceae.</title>
        <authorList>
            <person name="Li Y."/>
            <person name="Wang J."/>
        </authorList>
    </citation>
    <scope>NUCLEOTIDE SEQUENCE [LARGE SCALE GENOMIC DNA]</scope>
    <source>
        <strain evidence="1 2">DSM 14734</strain>
    </source>
</reference>